<comment type="caution">
    <text evidence="1">The sequence shown here is derived from an EMBL/GenBank/DDBJ whole genome shotgun (WGS) entry which is preliminary data.</text>
</comment>
<dbReference type="AlphaFoldDB" id="A0A1Y2HCI1"/>
<sequence length="218" mass="24311">MISAKQSIKIVIGGPAGAGKSVVANFLASMDRPDMLRNYTPTPSVRILEFTRDLSSTAKNSPIPPSMRGREVAIELWDLSGDERFQFWPTAVNDLHGLLLVMNADDKDHERALEQWANLFPNLKESQLLVYAQKHENPAQSRTRPKLGKPLSRVPLFFTSQEADGDLMRREFDGFLVNCMRAMVEQQGKDESAVLQSAVQQSAMQQSQQQVQQGAVPS</sequence>
<dbReference type="EMBL" id="MCFL01000075">
    <property type="protein sequence ID" value="ORZ30772.1"/>
    <property type="molecule type" value="Genomic_DNA"/>
</dbReference>
<evidence type="ECO:0008006" key="3">
    <source>
        <dbReference type="Google" id="ProtNLM"/>
    </source>
</evidence>
<keyword evidence="2" id="KW-1185">Reference proteome</keyword>
<dbReference type="Proteomes" id="UP000193411">
    <property type="component" value="Unassembled WGS sequence"/>
</dbReference>
<protein>
    <recommendedName>
        <fullName evidence="3">P-loop containing nucleoside triphosphate hydrolase protein</fullName>
    </recommendedName>
</protein>
<dbReference type="OrthoDB" id="275177at2759"/>
<accession>A0A1Y2HCI1</accession>
<dbReference type="InterPro" id="IPR027417">
    <property type="entry name" value="P-loop_NTPase"/>
</dbReference>
<proteinExistence type="predicted"/>
<evidence type="ECO:0000313" key="1">
    <source>
        <dbReference type="EMBL" id="ORZ30772.1"/>
    </source>
</evidence>
<organism evidence="1 2">
    <name type="scientific">Catenaria anguillulae PL171</name>
    <dbReference type="NCBI Taxonomy" id="765915"/>
    <lineage>
        <taxon>Eukaryota</taxon>
        <taxon>Fungi</taxon>
        <taxon>Fungi incertae sedis</taxon>
        <taxon>Blastocladiomycota</taxon>
        <taxon>Blastocladiomycetes</taxon>
        <taxon>Blastocladiales</taxon>
        <taxon>Catenariaceae</taxon>
        <taxon>Catenaria</taxon>
    </lineage>
</organism>
<reference evidence="1 2" key="1">
    <citation type="submission" date="2016-07" db="EMBL/GenBank/DDBJ databases">
        <title>Pervasive Adenine N6-methylation of Active Genes in Fungi.</title>
        <authorList>
            <consortium name="DOE Joint Genome Institute"/>
            <person name="Mondo S.J."/>
            <person name="Dannebaum R.O."/>
            <person name="Kuo R.C."/>
            <person name="Labutti K."/>
            <person name="Haridas S."/>
            <person name="Kuo A."/>
            <person name="Salamov A."/>
            <person name="Ahrendt S.R."/>
            <person name="Lipzen A."/>
            <person name="Sullivan W."/>
            <person name="Andreopoulos W.B."/>
            <person name="Clum A."/>
            <person name="Lindquist E."/>
            <person name="Daum C."/>
            <person name="Ramamoorthy G.K."/>
            <person name="Gryganskyi A."/>
            <person name="Culley D."/>
            <person name="Magnuson J.K."/>
            <person name="James T.Y."/>
            <person name="O'Malley M.A."/>
            <person name="Stajich J.E."/>
            <person name="Spatafora J.W."/>
            <person name="Visel A."/>
            <person name="Grigoriev I.V."/>
        </authorList>
    </citation>
    <scope>NUCLEOTIDE SEQUENCE [LARGE SCALE GENOMIC DNA]</scope>
    <source>
        <strain evidence="1 2">PL171</strain>
    </source>
</reference>
<evidence type="ECO:0000313" key="2">
    <source>
        <dbReference type="Proteomes" id="UP000193411"/>
    </source>
</evidence>
<name>A0A1Y2HCI1_9FUNG</name>
<dbReference type="STRING" id="765915.A0A1Y2HCI1"/>
<dbReference type="SUPFAM" id="SSF52540">
    <property type="entry name" value="P-loop containing nucleoside triphosphate hydrolases"/>
    <property type="match status" value="1"/>
</dbReference>
<dbReference type="Gene3D" id="3.40.50.300">
    <property type="entry name" value="P-loop containing nucleotide triphosphate hydrolases"/>
    <property type="match status" value="1"/>
</dbReference>
<gene>
    <name evidence="1" type="ORF">BCR44DRAFT_127544</name>
</gene>